<name>A0A1S3ASK8_CUCME</name>
<dbReference type="Pfam" id="PF02309">
    <property type="entry name" value="AUX_IAA"/>
    <property type="match status" value="1"/>
</dbReference>
<evidence type="ECO:0000259" key="12">
    <source>
        <dbReference type="PROSITE" id="PS51745"/>
    </source>
</evidence>
<dbReference type="Proteomes" id="UP001652600">
    <property type="component" value="Chromosome 9"/>
</dbReference>
<dbReference type="AlphaFoldDB" id="A0A1S3ASK8"/>
<dbReference type="eggNOG" id="ENOG502QU81">
    <property type="taxonomic scope" value="Eukaryota"/>
</dbReference>
<keyword evidence="7 10" id="KW-0539">Nucleus</keyword>
<dbReference type="InterPro" id="IPR003311">
    <property type="entry name" value="AUX_IAA"/>
</dbReference>
<evidence type="ECO:0000256" key="6">
    <source>
        <dbReference type="ARBA" id="ARBA00023163"/>
    </source>
</evidence>
<evidence type="ECO:0000256" key="10">
    <source>
        <dbReference type="RuleBase" id="RU004549"/>
    </source>
</evidence>
<evidence type="ECO:0000256" key="8">
    <source>
        <dbReference type="ARBA" id="ARBA00023294"/>
    </source>
</evidence>
<organism evidence="13 14">
    <name type="scientific">Cucumis melo</name>
    <name type="common">Muskmelon</name>
    <dbReference type="NCBI Taxonomy" id="3656"/>
    <lineage>
        <taxon>Eukaryota</taxon>
        <taxon>Viridiplantae</taxon>
        <taxon>Streptophyta</taxon>
        <taxon>Embryophyta</taxon>
        <taxon>Tracheophyta</taxon>
        <taxon>Spermatophyta</taxon>
        <taxon>Magnoliopsida</taxon>
        <taxon>eudicotyledons</taxon>
        <taxon>Gunneridae</taxon>
        <taxon>Pentapetalae</taxon>
        <taxon>rosids</taxon>
        <taxon>fabids</taxon>
        <taxon>Cucurbitales</taxon>
        <taxon>Cucurbitaceae</taxon>
        <taxon>Benincaseae</taxon>
        <taxon>Cucumis</taxon>
    </lineage>
</organism>
<dbReference type="PROSITE" id="PS51745">
    <property type="entry name" value="PB1"/>
    <property type="match status" value="1"/>
</dbReference>
<dbReference type="GO" id="GO:0009734">
    <property type="term" value="P:auxin-activated signaling pathway"/>
    <property type="evidence" value="ECO:0007669"/>
    <property type="project" value="UniProtKB-UniRule"/>
</dbReference>
<feature type="compositionally biased region" description="Basic and acidic residues" evidence="11">
    <location>
        <begin position="121"/>
        <end position="133"/>
    </location>
</feature>
<dbReference type="KEGG" id="cmo:103482549"/>
<comment type="subcellular location">
    <subcellularLocation>
        <location evidence="1 10">Nucleus</location>
    </subcellularLocation>
</comment>
<dbReference type="RefSeq" id="XP_008436982.3">
    <property type="nucleotide sequence ID" value="XM_008438760.3"/>
</dbReference>
<accession>A0A1S3ASK8</accession>
<dbReference type="InParanoid" id="A0A1S3ASK8"/>
<dbReference type="Gene3D" id="3.10.20.90">
    <property type="entry name" value="Phosphatidylinositol 3-kinase Catalytic Subunit, Chain A, domain 1"/>
    <property type="match status" value="1"/>
</dbReference>
<gene>
    <name evidence="14" type="primary">LOC103482549</name>
</gene>
<keyword evidence="4 10" id="KW-0678">Repressor</keyword>
<reference evidence="14" key="1">
    <citation type="submission" date="2025-08" db="UniProtKB">
        <authorList>
            <consortium name="RefSeq"/>
        </authorList>
    </citation>
    <scope>IDENTIFICATION</scope>
    <source>
        <tissue evidence="14">Stem</tissue>
    </source>
</reference>
<dbReference type="InterPro" id="IPR053793">
    <property type="entry name" value="PB1-like"/>
</dbReference>
<sequence>MLANRKGFHAHTQDVTNKLLQISQHSNPNPFHLFIFQRISLQFYINQAMKRQLSSFQNLHDLNFEATELRLGLPQTSCRTEQQPAEGNSHSQMSAKQSKSESRSGGRTDSNSISTSTNSSSDDHADHCHEHTKTQVVGWPPVRSYRKNVIIETEKKKKKKKKKKKEIVNMELGLMSGMYVKVSLDGAPYLRKIDLKLYQGYQQLLDALEEMFNFKIGRNSEREGYDGRDYVPTYEDKDGDWMMVGDVPWNMFTSCCKRMRMMKASEARGLSCS</sequence>
<dbReference type="GeneID" id="103482549"/>
<keyword evidence="5 10" id="KW-0805">Transcription regulation</keyword>
<keyword evidence="8 10" id="KW-0927">Auxin signaling pathway</keyword>
<evidence type="ECO:0000313" key="13">
    <source>
        <dbReference type="Proteomes" id="UP001652600"/>
    </source>
</evidence>
<comment type="subunit">
    <text evidence="3 10">Homodimers and heterodimers.</text>
</comment>
<keyword evidence="6 10" id="KW-0804">Transcription</keyword>
<evidence type="ECO:0000256" key="5">
    <source>
        <dbReference type="ARBA" id="ARBA00023015"/>
    </source>
</evidence>
<evidence type="ECO:0000256" key="4">
    <source>
        <dbReference type="ARBA" id="ARBA00022491"/>
    </source>
</evidence>
<dbReference type="SUPFAM" id="SSF54277">
    <property type="entry name" value="CAD &amp; PB1 domains"/>
    <property type="match status" value="1"/>
</dbReference>
<comment type="function">
    <text evidence="9">Aux/IAA proteins are short-lived transcriptional factors that function as repressors of early auxin response genes at low auxin concentrations. Repression is thought to result from the interaction with auxin response factors (ARFs), proteins that bind to the auxin-responsive promoter element (AuxRE). Formation of heterodimers with ARF proteins may alter their ability to modulate early auxin response genes expression.</text>
</comment>
<feature type="compositionally biased region" description="Polar residues" evidence="11">
    <location>
        <begin position="77"/>
        <end position="97"/>
    </location>
</feature>
<evidence type="ECO:0000256" key="1">
    <source>
        <dbReference type="ARBA" id="ARBA00004123"/>
    </source>
</evidence>
<dbReference type="GO" id="GO:0006355">
    <property type="term" value="P:regulation of DNA-templated transcription"/>
    <property type="evidence" value="ECO:0007669"/>
    <property type="project" value="InterPro"/>
</dbReference>
<dbReference type="InterPro" id="IPR033389">
    <property type="entry name" value="AUX/IAA_dom"/>
</dbReference>
<proteinExistence type="inferred from homology"/>
<dbReference type="PANTHER" id="PTHR31734:SF222">
    <property type="entry name" value="AUXIN-RESPONSIVE PROTEIN IAA2"/>
    <property type="match status" value="1"/>
</dbReference>
<keyword evidence="13" id="KW-1185">Reference proteome</keyword>
<evidence type="ECO:0000256" key="7">
    <source>
        <dbReference type="ARBA" id="ARBA00023242"/>
    </source>
</evidence>
<feature type="region of interest" description="Disordered" evidence="11">
    <location>
        <begin position="77"/>
        <end position="137"/>
    </location>
</feature>
<evidence type="ECO:0000256" key="9">
    <source>
        <dbReference type="ARBA" id="ARBA00025283"/>
    </source>
</evidence>
<dbReference type="PANTHER" id="PTHR31734">
    <property type="entry name" value="AUXIN-RESPONSIVE PROTEIN IAA17"/>
    <property type="match status" value="1"/>
</dbReference>
<protein>
    <recommendedName>
        <fullName evidence="10">Auxin-responsive protein</fullName>
    </recommendedName>
</protein>
<feature type="domain" description="PB1" evidence="12">
    <location>
        <begin position="177"/>
        <end position="264"/>
    </location>
</feature>
<evidence type="ECO:0000256" key="11">
    <source>
        <dbReference type="SAM" id="MobiDB-lite"/>
    </source>
</evidence>
<feature type="compositionally biased region" description="Low complexity" evidence="11">
    <location>
        <begin position="108"/>
        <end position="120"/>
    </location>
</feature>
<evidence type="ECO:0000256" key="2">
    <source>
        <dbReference type="ARBA" id="ARBA00006728"/>
    </source>
</evidence>
<dbReference type="GO" id="GO:0005634">
    <property type="term" value="C:nucleus"/>
    <property type="evidence" value="ECO:0007669"/>
    <property type="project" value="UniProtKB-SubCell"/>
</dbReference>
<evidence type="ECO:0000313" key="14">
    <source>
        <dbReference type="RefSeq" id="XP_008436982.3"/>
    </source>
</evidence>
<evidence type="ECO:0000256" key="3">
    <source>
        <dbReference type="ARBA" id="ARBA00011726"/>
    </source>
</evidence>
<comment type="similarity">
    <text evidence="2 10">Belongs to the Aux/IAA family.</text>
</comment>